<name>A0A1N7JU37_9FLAO</name>
<accession>A0A1N7JU37</accession>
<dbReference type="STRING" id="713588.SAMN05421789_102323"/>
<dbReference type="AlphaFoldDB" id="A0A1N7JU37"/>
<gene>
    <name evidence="2" type="ORF">SAMN05421789_102323</name>
</gene>
<dbReference type="EMBL" id="FTOI01000002">
    <property type="protein sequence ID" value="SIS52850.1"/>
    <property type="molecule type" value="Genomic_DNA"/>
</dbReference>
<dbReference type="Proteomes" id="UP000185839">
    <property type="component" value="Unassembled WGS sequence"/>
</dbReference>
<dbReference type="OrthoDB" id="638548at2"/>
<keyword evidence="3" id="KW-1185">Reference proteome</keyword>
<feature type="chain" id="PRO_5012636623" evidence="1">
    <location>
        <begin position="28"/>
        <end position="186"/>
    </location>
</feature>
<evidence type="ECO:0000313" key="3">
    <source>
        <dbReference type="Proteomes" id="UP000185839"/>
    </source>
</evidence>
<dbReference type="InterPro" id="IPR011990">
    <property type="entry name" value="TPR-like_helical_dom_sf"/>
</dbReference>
<dbReference type="RefSeq" id="WP_076385424.1">
    <property type="nucleotide sequence ID" value="NZ_FTOI01000002.1"/>
</dbReference>
<reference evidence="3" key="1">
    <citation type="submission" date="2017-01" db="EMBL/GenBank/DDBJ databases">
        <authorList>
            <person name="Varghese N."/>
            <person name="Submissions S."/>
        </authorList>
    </citation>
    <scope>NUCLEOTIDE SEQUENCE [LARGE SCALE GENOMIC DNA]</scope>
    <source>
        <strain evidence="3">DSM 23145</strain>
    </source>
</reference>
<feature type="signal peptide" evidence="1">
    <location>
        <begin position="1"/>
        <end position="27"/>
    </location>
</feature>
<keyword evidence="1" id="KW-0732">Signal</keyword>
<organism evidence="2 3">
    <name type="scientific">Kaistella chaponensis</name>
    <dbReference type="NCBI Taxonomy" id="713588"/>
    <lineage>
        <taxon>Bacteria</taxon>
        <taxon>Pseudomonadati</taxon>
        <taxon>Bacteroidota</taxon>
        <taxon>Flavobacteriia</taxon>
        <taxon>Flavobacteriales</taxon>
        <taxon>Weeksellaceae</taxon>
        <taxon>Chryseobacterium group</taxon>
        <taxon>Kaistella</taxon>
    </lineage>
</organism>
<evidence type="ECO:0000313" key="2">
    <source>
        <dbReference type="EMBL" id="SIS52850.1"/>
    </source>
</evidence>
<proteinExistence type="predicted"/>
<sequence length="186" mass="20813">MKKESVINTKKAIVAALFFGAVSFGYAQTENSAAETVATTQVQGTQQNPAIEALKKQIETNPNDTDAIVKLATAYQDAKDWNNALLTWKKMSTLLPDWAPSYYSQAYVYQTMKDDANAKMAYEKYIAAVKPEEVEANKKNLAYAHFFVAYKLQETDKELAKQQIAKSLVYDATNEEAVKLSTFLNQ</sequence>
<protein>
    <submittedName>
        <fullName evidence="2">Uncharacterized protein</fullName>
    </submittedName>
</protein>
<dbReference type="SUPFAM" id="SSF48452">
    <property type="entry name" value="TPR-like"/>
    <property type="match status" value="1"/>
</dbReference>
<dbReference type="Gene3D" id="1.25.40.10">
    <property type="entry name" value="Tetratricopeptide repeat domain"/>
    <property type="match status" value="1"/>
</dbReference>
<evidence type="ECO:0000256" key="1">
    <source>
        <dbReference type="SAM" id="SignalP"/>
    </source>
</evidence>